<keyword evidence="3" id="KW-0732">Signal</keyword>
<evidence type="ECO:0000256" key="3">
    <source>
        <dbReference type="ARBA" id="ARBA00022729"/>
    </source>
</evidence>
<dbReference type="EMBL" id="AP018712">
    <property type="protein sequence ID" value="BBE31676.1"/>
    <property type="molecule type" value="Genomic_DNA"/>
</dbReference>
<name>A0A7G1G8E0_9BACT</name>
<evidence type="ECO:0000256" key="2">
    <source>
        <dbReference type="ARBA" id="ARBA00022448"/>
    </source>
</evidence>
<dbReference type="Proteomes" id="UP000516361">
    <property type="component" value="Chromosome"/>
</dbReference>
<dbReference type="InParanoid" id="A0A7G1G8E0"/>
<evidence type="ECO:0000256" key="4">
    <source>
        <dbReference type="SAM" id="Coils"/>
    </source>
</evidence>
<dbReference type="GO" id="GO:0042956">
    <property type="term" value="P:maltodextrin transmembrane transport"/>
    <property type="evidence" value="ECO:0007669"/>
    <property type="project" value="TreeGrafter"/>
</dbReference>
<dbReference type="Pfam" id="PF01547">
    <property type="entry name" value="SBP_bac_1"/>
    <property type="match status" value="1"/>
</dbReference>
<keyword evidence="2" id="KW-0813">Transport</keyword>
<dbReference type="GO" id="GO:1901982">
    <property type="term" value="F:maltose binding"/>
    <property type="evidence" value="ECO:0007669"/>
    <property type="project" value="TreeGrafter"/>
</dbReference>
<reference evidence="5 6" key="1">
    <citation type="submission" date="2018-06" db="EMBL/GenBank/DDBJ databases">
        <title>Genome sequencing of Oceanotoga sp. sy52.</title>
        <authorList>
            <person name="Mori K."/>
        </authorList>
    </citation>
    <scope>NUCLEOTIDE SEQUENCE [LARGE SCALE GENOMIC DNA]</scope>
    <source>
        <strain evidence="6">sy52</strain>
    </source>
</reference>
<dbReference type="SUPFAM" id="SSF53850">
    <property type="entry name" value="Periplasmic binding protein-like II"/>
    <property type="match status" value="1"/>
</dbReference>
<protein>
    <submittedName>
        <fullName evidence="5">Sugar ABC transporter substrate-binding protein</fullName>
    </submittedName>
</protein>
<sequence>MKTKLLIFVLVIFSVLSFSKTKIVLWQFMMGDDVSKNILAGFEKENPDIDVEVVQLSWANGFDKIVTAFAANAAPDVLELGNTWVANFAKQGVLFDMSNTMKNNPEIVGWNQSEFNGKYWGVPWLLGTRAMYYNIDLFTKAGLDPTNPPKTWDEMLEAAKKIDALGSDIHGVAMASGEPYSPWQEWFLPAVWGNRGRVISKDLKKATFNSIEVQEAAKFYKDLSKYALKTKISDLQAAFGEGKIGMWITGSGAISQLSSTYPNTNFYVSYVPKPSNYRGFSASFAGGEILTISNQSKKKYAAVKLINYLTRPEVAMKITKRVPAIFPSNSKASNDPWFEDNPMSLIFFKQNATAVPVPPHPKWGDIQTEVTSAIEEIILNNEDINKTLDKYNKKIQEILDNSK</sequence>
<evidence type="ECO:0000256" key="1">
    <source>
        <dbReference type="ARBA" id="ARBA00008520"/>
    </source>
</evidence>
<proteinExistence type="inferred from homology"/>
<comment type="similarity">
    <text evidence="1">Belongs to the bacterial solute-binding protein 1 family.</text>
</comment>
<organism evidence="5 6">
    <name type="scientific">Tepiditoga spiralis</name>
    <dbReference type="NCBI Taxonomy" id="2108365"/>
    <lineage>
        <taxon>Bacteria</taxon>
        <taxon>Thermotogati</taxon>
        <taxon>Thermotogota</taxon>
        <taxon>Thermotogae</taxon>
        <taxon>Petrotogales</taxon>
        <taxon>Petrotogaceae</taxon>
        <taxon>Tepiditoga</taxon>
    </lineage>
</organism>
<evidence type="ECO:0000313" key="5">
    <source>
        <dbReference type="EMBL" id="BBE31676.1"/>
    </source>
</evidence>
<dbReference type="PANTHER" id="PTHR30061">
    <property type="entry name" value="MALTOSE-BINDING PERIPLASMIC PROTEIN"/>
    <property type="match status" value="1"/>
</dbReference>
<dbReference type="Gene3D" id="3.40.190.10">
    <property type="entry name" value="Periplasmic binding protein-like II"/>
    <property type="match status" value="2"/>
</dbReference>
<evidence type="ECO:0000313" key="6">
    <source>
        <dbReference type="Proteomes" id="UP000516361"/>
    </source>
</evidence>
<keyword evidence="4" id="KW-0175">Coiled coil</keyword>
<gene>
    <name evidence="5" type="ORF">OSSY52_18170</name>
</gene>
<dbReference type="RefSeq" id="WP_198423045.1">
    <property type="nucleotide sequence ID" value="NZ_AP018712.1"/>
</dbReference>
<dbReference type="GO" id="GO:0055052">
    <property type="term" value="C:ATP-binding cassette (ABC) transporter complex, substrate-binding subunit-containing"/>
    <property type="evidence" value="ECO:0007669"/>
    <property type="project" value="TreeGrafter"/>
</dbReference>
<dbReference type="PANTHER" id="PTHR30061:SF50">
    <property type="entry name" value="MALTOSE_MALTODEXTRIN-BINDING PERIPLASMIC PROTEIN"/>
    <property type="match status" value="1"/>
</dbReference>
<accession>A0A7G1G8E0</accession>
<dbReference type="AlphaFoldDB" id="A0A7G1G8E0"/>
<dbReference type="KEGG" id="ocy:OSSY52_18170"/>
<dbReference type="InterPro" id="IPR006059">
    <property type="entry name" value="SBP"/>
</dbReference>
<keyword evidence="6" id="KW-1185">Reference proteome</keyword>
<dbReference type="GO" id="GO:0015768">
    <property type="term" value="P:maltose transport"/>
    <property type="evidence" value="ECO:0007669"/>
    <property type="project" value="TreeGrafter"/>
</dbReference>
<feature type="coiled-coil region" evidence="4">
    <location>
        <begin position="374"/>
        <end position="401"/>
    </location>
</feature>